<evidence type="ECO:0000256" key="1">
    <source>
        <dbReference type="ARBA" id="ARBA00022741"/>
    </source>
</evidence>
<dbReference type="Proteomes" id="UP000092460">
    <property type="component" value="Unassembled WGS sequence"/>
</dbReference>
<reference evidence="3" key="2">
    <citation type="submission" date="2020-05" db="UniProtKB">
        <authorList>
            <consortium name="EnsemblMetazoa"/>
        </authorList>
    </citation>
    <scope>IDENTIFICATION</scope>
    <source>
        <strain evidence="3">IAEA</strain>
    </source>
</reference>
<evidence type="ECO:0000256" key="2">
    <source>
        <dbReference type="ARBA" id="ARBA00023134"/>
    </source>
</evidence>
<dbReference type="InterPro" id="IPR050755">
    <property type="entry name" value="TRAFAC_YlqF/YawG_RiboMat"/>
</dbReference>
<dbReference type="PANTHER" id="PTHR11089">
    <property type="entry name" value="GTP-BINDING PROTEIN-RELATED"/>
    <property type="match status" value="1"/>
</dbReference>
<dbReference type="VEuPathDB" id="VectorBase:GPPI043588"/>
<keyword evidence="1" id="KW-0547">Nucleotide-binding</keyword>
<accession>A0A1B0BXM8</accession>
<dbReference type="GO" id="GO:0005525">
    <property type="term" value="F:GTP binding"/>
    <property type="evidence" value="ECO:0007669"/>
    <property type="project" value="UniProtKB-KW"/>
</dbReference>
<evidence type="ECO:0000313" key="4">
    <source>
        <dbReference type="Proteomes" id="UP000092460"/>
    </source>
</evidence>
<dbReference type="GO" id="GO:0005730">
    <property type="term" value="C:nucleolus"/>
    <property type="evidence" value="ECO:0007669"/>
    <property type="project" value="TreeGrafter"/>
</dbReference>
<keyword evidence="2" id="KW-0342">GTP-binding</keyword>
<reference evidence="4" key="1">
    <citation type="submission" date="2015-01" db="EMBL/GenBank/DDBJ databases">
        <authorList>
            <person name="Aksoy S."/>
            <person name="Warren W."/>
            <person name="Wilson R.K."/>
        </authorList>
    </citation>
    <scope>NUCLEOTIDE SEQUENCE [LARGE SCALE GENOMIC DNA]</scope>
    <source>
        <strain evidence="4">IAEA</strain>
    </source>
</reference>
<proteinExistence type="predicted"/>
<keyword evidence="4" id="KW-1185">Reference proteome</keyword>
<dbReference type="EMBL" id="JXJN01022281">
    <property type="status" value="NOT_ANNOTATED_CDS"/>
    <property type="molecule type" value="Genomic_DNA"/>
</dbReference>
<dbReference type="PANTHER" id="PTHR11089:SF30">
    <property type="entry name" value="GUANINE NUCLEOTIDE-BINDING PROTEIN-LIKE 3 HOMOLOG"/>
    <property type="match status" value="1"/>
</dbReference>
<evidence type="ECO:0000313" key="3">
    <source>
        <dbReference type="EnsemblMetazoa" id="GPPI043588-PA"/>
    </source>
</evidence>
<dbReference type="AlphaFoldDB" id="A0A1B0BXM8"/>
<sequence>MKKRIPDVLAAARSVLNDWNTGKIKYCTEPPEEKCDDPHISAAIVHEDALAFNVDGFEAMETEILNKFDVKEQDVMKLDSTGPVESKIRECGVEDDKEEYDAVINETSVSNKRRRCNQTLNSSLKQQMKKRKKQSACNEKKVNKIVQVLDGFTLNTSNDEKYDFDTDYVIE</sequence>
<organism evidence="3 4">
    <name type="scientific">Glossina palpalis gambiensis</name>
    <dbReference type="NCBI Taxonomy" id="67801"/>
    <lineage>
        <taxon>Eukaryota</taxon>
        <taxon>Metazoa</taxon>
        <taxon>Ecdysozoa</taxon>
        <taxon>Arthropoda</taxon>
        <taxon>Hexapoda</taxon>
        <taxon>Insecta</taxon>
        <taxon>Pterygota</taxon>
        <taxon>Neoptera</taxon>
        <taxon>Endopterygota</taxon>
        <taxon>Diptera</taxon>
        <taxon>Brachycera</taxon>
        <taxon>Muscomorpha</taxon>
        <taxon>Hippoboscoidea</taxon>
        <taxon>Glossinidae</taxon>
        <taxon>Glossina</taxon>
    </lineage>
</organism>
<name>A0A1B0BXM8_9MUSC</name>
<protein>
    <submittedName>
        <fullName evidence="3">Uncharacterized protein</fullName>
    </submittedName>
</protein>
<dbReference type="STRING" id="67801.A0A1B0BXM8"/>
<dbReference type="EnsemblMetazoa" id="GPPI043588-RA">
    <property type="protein sequence ID" value="GPPI043588-PA"/>
    <property type="gene ID" value="GPPI043588"/>
</dbReference>